<protein>
    <submittedName>
        <fullName evidence="1">Uncharacterized protein</fullName>
    </submittedName>
</protein>
<dbReference type="EMBL" id="KZ293699">
    <property type="protein sequence ID" value="PBK84309.1"/>
    <property type="molecule type" value="Genomic_DNA"/>
</dbReference>
<gene>
    <name evidence="1" type="ORF">ARMGADRAFT_887264</name>
</gene>
<sequence length="121" mass="13709">AMLCKQEGLAPLELLKWAINKFCALADDSLKVPNLKKKKYANFKILPEEWKLLALIMEVLDFEPVSHGLEAAIMKIEKWSLSLEQNKLCFICIALDPCIKLGYTKVTWKSKHHAAGVKALE</sequence>
<evidence type="ECO:0000313" key="2">
    <source>
        <dbReference type="Proteomes" id="UP000217790"/>
    </source>
</evidence>
<evidence type="ECO:0000313" key="1">
    <source>
        <dbReference type="EMBL" id="PBK84309.1"/>
    </source>
</evidence>
<keyword evidence="2" id="KW-1185">Reference proteome</keyword>
<organism evidence="1 2">
    <name type="scientific">Armillaria gallica</name>
    <name type="common">Bulbous honey fungus</name>
    <name type="synonym">Armillaria bulbosa</name>
    <dbReference type="NCBI Taxonomy" id="47427"/>
    <lineage>
        <taxon>Eukaryota</taxon>
        <taxon>Fungi</taxon>
        <taxon>Dikarya</taxon>
        <taxon>Basidiomycota</taxon>
        <taxon>Agaricomycotina</taxon>
        <taxon>Agaricomycetes</taxon>
        <taxon>Agaricomycetidae</taxon>
        <taxon>Agaricales</taxon>
        <taxon>Marasmiineae</taxon>
        <taxon>Physalacriaceae</taxon>
        <taxon>Armillaria</taxon>
    </lineage>
</organism>
<dbReference type="OMA" id="QADIYFI"/>
<accession>A0A2H3CMJ6</accession>
<feature type="non-terminal residue" evidence="1">
    <location>
        <position position="1"/>
    </location>
</feature>
<dbReference type="OrthoDB" id="3058553at2759"/>
<proteinExistence type="predicted"/>
<dbReference type="AlphaFoldDB" id="A0A2H3CMJ6"/>
<feature type="non-terminal residue" evidence="1">
    <location>
        <position position="121"/>
    </location>
</feature>
<reference evidence="2" key="1">
    <citation type="journal article" date="2017" name="Nat. Ecol. Evol.">
        <title>Genome expansion and lineage-specific genetic innovations in the forest pathogenic fungi Armillaria.</title>
        <authorList>
            <person name="Sipos G."/>
            <person name="Prasanna A.N."/>
            <person name="Walter M.C."/>
            <person name="O'Connor E."/>
            <person name="Balint B."/>
            <person name="Krizsan K."/>
            <person name="Kiss B."/>
            <person name="Hess J."/>
            <person name="Varga T."/>
            <person name="Slot J."/>
            <person name="Riley R."/>
            <person name="Boka B."/>
            <person name="Rigling D."/>
            <person name="Barry K."/>
            <person name="Lee J."/>
            <person name="Mihaltcheva S."/>
            <person name="LaButti K."/>
            <person name="Lipzen A."/>
            <person name="Waldron R."/>
            <person name="Moloney N.M."/>
            <person name="Sperisen C."/>
            <person name="Kredics L."/>
            <person name="Vagvoelgyi C."/>
            <person name="Patrignani A."/>
            <person name="Fitzpatrick D."/>
            <person name="Nagy I."/>
            <person name="Doyle S."/>
            <person name="Anderson J.B."/>
            <person name="Grigoriev I.V."/>
            <person name="Gueldener U."/>
            <person name="Muensterkoetter M."/>
            <person name="Nagy L.G."/>
        </authorList>
    </citation>
    <scope>NUCLEOTIDE SEQUENCE [LARGE SCALE GENOMIC DNA]</scope>
    <source>
        <strain evidence="2">Ar21-2</strain>
    </source>
</reference>
<dbReference type="InParanoid" id="A0A2H3CMJ6"/>
<name>A0A2H3CMJ6_ARMGA</name>
<dbReference type="Proteomes" id="UP000217790">
    <property type="component" value="Unassembled WGS sequence"/>
</dbReference>